<dbReference type="PROSITE" id="PS50110">
    <property type="entry name" value="RESPONSE_REGULATORY"/>
    <property type="match status" value="1"/>
</dbReference>
<dbReference type="GO" id="GO:0006355">
    <property type="term" value="P:regulation of DNA-templated transcription"/>
    <property type="evidence" value="ECO:0007669"/>
    <property type="project" value="InterPro"/>
</dbReference>
<gene>
    <name evidence="10" type="ORF">IMC76_07285</name>
</gene>
<reference evidence="10 11" key="1">
    <citation type="submission" date="2020-10" db="EMBL/GenBank/DDBJ databases">
        <title>Campylobacter and Helicobacter PacBio genomes.</title>
        <authorList>
            <person name="Lane C."/>
        </authorList>
    </citation>
    <scope>NUCLEOTIDE SEQUENCE [LARGE SCALE GENOMIC DNA]</scope>
    <source>
        <strain evidence="10 11">2016D-0077</strain>
    </source>
</reference>
<keyword evidence="3" id="KW-0805">Transcription regulation</keyword>
<keyword evidence="11" id="KW-1185">Reference proteome</keyword>
<dbReference type="InterPro" id="IPR036388">
    <property type="entry name" value="WH-like_DNA-bd_sf"/>
</dbReference>
<dbReference type="SMART" id="SM00862">
    <property type="entry name" value="Trans_reg_C"/>
    <property type="match status" value="1"/>
</dbReference>
<dbReference type="Pfam" id="PF00072">
    <property type="entry name" value="Response_reg"/>
    <property type="match status" value="1"/>
</dbReference>
<feature type="domain" description="Response regulatory" evidence="8">
    <location>
        <begin position="3"/>
        <end position="117"/>
    </location>
</feature>
<dbReference type="RefSeq" id="WP_025803365.1">
    <property type="nucleotide sequence ID" value="NZ_CP053842.1"/>
</dbReference>
<dbReference type="Proteomes" id="UP000594749">
    <property type="component" value="Chromosome"/>
</dbReference>
<evidence type="ECO:0000259" key="9">
    <source>
        <dbReference type="PROSITE" id="PS51755"/>
    </source>
</evidence>
<keyword evidence="4 7" id="KW-0238">DNA-binding</keyword>
<accession>A0A7M1LEK7</accession>
<keyword evidence="2" id="KW-0902">Two-component regulatory system</keyword>
<feature type="DNA-binding region" description="OmpR/PhoB-type" evidence="7">
    <location>
        <begin position="126"/>
        <end position="220"/>
    </location>
</feature>
<evidence type="ECO:0000256" key="4">
    <source>
        <dbReference type="ARBA" id="ARBA00023125"/>
    </source>
</evidence>
<evidence type="ECO:0000313" key="11">
    <source>
        <dbReference type="Proteomes" id="UP000594749"/>
    </source>
</evidence>
<dbReference type="PROSITE" id="PS51755">
    <property type="entry name" value="OMPR_PHOB"/>
    <property type="match status" value="1"/>
</dbReference>
<dbReference type="InterPro" id="IPR001867">
    <property type="entry name" value="OmpR/PhoB-type_DNA-bd"/>
</dbReference>
<dbReference type="EMBL" id="CP063078">
    <property type="protein sequence ID" value="QOQ87007.1"/>
    <property type="molecule type" value="Genomic_DNA"/>
</dbReference>
<dbReference type="GO" id="GO:0005829">
    <property type="term" value="C:cytosol"/>
    <property type="evidence" value="ECO:0007669"/>
    <property type="project" value="TreeGrafter"/>
</dbReference>
<evidence type="ECO:0000256" key="3">
    <source>
        <dbReference type="ARBA" id="ARBA00023015"/>
    </source>
</evidence>
<dbReference type="SUPFAM" id="SSF52172">
    <property type="entry name" value="CheY-like"/>
    <property type="match status" value="1"/>
</dbReference>
<evidence type="ECO:0000256" key="1">
    <source>
        <dbReference type="ARBA" id="ARBA00022553"/>
    </source>
</evidence>
<keyword evidence="5" id="KW-0804">Transcription</keyword>
<dbReference type="OrthoDB" id="8912111at2"/>
<dbReference type="InterPro" id="IPR039420">
    <property type="entry name" value="WalR-like"/>
</dbReference>
<dbReference type="GO" id="GO:0000976">
    <property type="term" value="F:transcription cis-regulatory region binding"/>
    <property type="evidence" value="ECO:0007669"/>
    <property type="project" value="TreeGrafter"/>
</dbReference>
<dbReference type="Pfam" id="PF00486">
    <property type="entry name" value="Trans_reg_C"/>
    <property type="match status" value="1"/>
</dbReference>
<evidence type="ECO:0000256" key="5">
    <source>
        <dbReference type="ARBA" id="ARBA00023163"/>
    </source>
</evidence>
<sequence>MSKVLVLEDESMLLDMIVEYLSSNSYDAVGVKSYEEALNLAYEKSFDIWVFDVKVIGGNGFDLLKDLRASNRLTPCIFTTSLNSINDLNKGFLSGCDDYLKKPFELAELSLRIDNLIKRNFAHQRKVVQDLGDGYEFDINQKELFYNGETVKIPVKESKLLAILLQNKGKFVSKDEIFSYVWEYDEMPSELSLRVYIRNLRKFFKDKILSRSKVGYAFMDEKYVG</sequence>
<dbReference type="GO" id="GO:0000156">
    <property type="term" value="F:phosphorelay response regulator activity"/>
    <property type="evidence" value="ECO:0007669"/>
    <property type="project" value="TreeGrafter"/>
</dbReference>
<evidence type="ECO:0000256" key="6">
    <source>
        <dbReference type="PROSITE-ProRule" id="PRU00169"/>
    </source>
</evidence>
<feature type="modified residue" description="4-aspartylphosphate" evidence="6">
    <location>
        <position position="52"/>
    </location>
</feature>
<organism evidence="10 11">
    <name type="scientific">Campylobacter corcagiensis</name>
    <dbReference type="NCBI Taxonomy" id="1448857"/>
    <lineage>
        <taxon>Bacteria</taxon>
        <taxon>Pseudomonadati</taxon>
        <taxon>Campylobacterota</taxon>
        <taxon>Epsilonproteobacteria</taxon>
        <taxon>Campylobacterales</taxon>
        <taxon>Campylobacteraceae</taxon>
        <taxon>Campylobacter</taxon>
    </lineage>
</organism>
<dbReference type="SMART" id="SM00448">
    <property type="entry name" value="REC"/>
    <property type="match status" value="1"/>
</dbReference>
<keyword evidence="1 6" id="KW-0597">Phosphoprotein</keyword>
<proteinExistence type="predicted"/>
<dbReference type="Gene3D" id="1.10.10.10">
    <property type="entry name" value="Winged helix-like DNA-binding domain superfamily/Winged helix DNA-binding domain"/>
    <property type="match status" value="1"/>
</dbReference>
<dbReference type="Gene3D" id="3.40.50.2300">
    <property type="match status" value="1"/>
</dbReference>
<dbReference type="InterPro" id="IPR011006">
    <property type="entry name" value="CheY-like_superfamily"/>
</dbReference>
<name>A0A7M1LEK7_9BACT</name>
<evidence type="ECO:0000313" key="10">
    <source>
        <dbReference type="EMBL" id="QOQ87007.1"/>
    </source>
</evidence>
<dbReference type="GO" id="GO:0032993">
    <property type="term" value="C:protein-DNA complex"/>
    <property type="evidence" value="ECO:0007669"/>
    <property type="project" value="TreeGrafter"/>
</dbReference>
<evidence type="ECO:0000259" key="8">
    <source>
        <dbReference type="PROSITE" id="PS50110"/>
    </source>
</evidence>
<dbReference type="PANTHER" id="PTHR48111:SF1">
    <property type="entry name" value="TWO-COMPONENT RESPONSE REGULATOR ORR33"/>
    <property type="match status" value="1"/>
</dbReference>
<feature type="domain" description="OmpR/PhoB-type" evidence="9">
    <location>
        <begin position="126"/>
        <end position="220"/>
    </location>
</feature>
<evidence type="ECO:0000256" key="7">
    <source>
        <dbReference type="PROSITE-ProRule" id="PRU01091"/>
    </source>
</evidence>
<protein>
    <submittedName>
        <fullName evidence="10">Response regulator transcription factor</fullName>
    </submittedName>
</protein>
<dbReference type="CDD" id="cd00383">
    <property type="entry name" value="trans_reg_C"/>
    <property type="match status" value="1"/>
</dbReference>
<dbReference type="AlphaFoldDB" id="A0A7M1LEK7"/>
<dbReference type="PANTHER" id="PTHR48111">
    <property type="entry name" value="REGULATOR OF RPOS"/>
    <property type="match status" value="1"/>
</dbReference>
<dbReference type="InterPro" id="IPR001789">
    <property type="entry name" value="Sig_transdc_resp-reg_receiver"/>
</dbReference>
<evidence type="ECO:0000256" key="2">
    <source>
        <dbReference type="ARBA" id="ARBA00023012"/>
    </source>
</evidence>